<proteinExistence type="predicted"/>
<dbReference type="NCBIfam" id="NF033533">
    <property type="entry name" value="lone7_assoc_B"/>
    <property type="match status" value="1"/>
</dbReference>
<reference evidence="2" key="1">
    <citation type="journal article" date="2019" name="Int. J. Syst. Evol. Microbiol.">
        <title>The Global Catalogue of Microorganisms (GCM) 10K type strain sequencing project: providing services to taxonomists for standard genome sequencing and annotation.</title>
        <authorList>
            <consortium name="The Broad Institute Genomics Platform"/>
            <consortium name="The Broad Institute Genome Sequencing Center for Infectious Disease"/>
            <person name="Wu L."/>
            <person name="Ma J."/>
        </authorList>
    </citation>
    <scope>NUCLEOTIDE SEQUENCE [LARGE SCALE GENOMIC DNA]</scope>
    <source>
        <strain evidence="2">JCM 9918</strain>
    </source>
</reference>
<dbReference type="EMBL" id="JBHSNZ010000009">
    <property type="protein sequence ID" value="MFC5808914.1"/>
    <property type="molecule type" value="Genomic_DNA"/>
</dbReference>
<dbReference type="Proteomes" id="UP001596112">
    <property type="component" value="Unassembled WGS sequence"/>
</dbReference>
<evidence type="ECO:0000313" key="1">
    <source>
        <dbReference type="EMBL" id="MFC5808914.1"/>
    </source>
</evidence>
<name>A0ABW1B6W9_9ACTN</name>
<accession>A0ABW1B6W9</accession>
<organism evidence="1 2">
    <name type="scientific">Streptomyces heilongjiangensis</name>
    <dbReference type="NCBI Taxonomy" id="945052"/>
    <lineage>
        <taxon>Bacteria</taxon>
        <taxon>Bacillati</taxon>
        <taxon>Actinomycetota</taxon>
        <taxon>Actinomycetes</taxon>
        <taxon>Kitasatosporales</taxon>
        <taxon>Streptomycetaceae</taxon>
        <taxon>Streptomyces</taxon>
    </lineage>
</organism>
<dbReference type="InterPro" id="IPR049801">
    <property type="entry name" value="T7SS_assoc-like"/>
</dbReference>
<comment type="caution">
    <text evidence="1">The sequence shown here is derived from an EMBL/GenBank/DDBJ whole genome shotgun (WGS) entry which is preliminary data.</text>
</comment>
<sequence>MAEKADVSHFDLKQMENFRDFEVEPVYKAAKKHREVGDDSAGIRPLGHLVDGHTTPGNLDQSKQLLRIGRMVTEPLVSGPSLIADVRTAAEAIDKLLGDQMALFKELKEALTETIEKANKTKNKNLDAIDAQTLLQTFDEVDELTAGGTGETDEED</sequence>
<dbReference type="RefSeq" id="WP_272173185.1">
    <property type="nucleotide sequence ID" value="NZ_JAQOSL010000084.1"/>
</dbReference>
<protein>
    <submittedName>
        <fullName evidence="1">Type VII secretion system-associated protein</fullName>
    </submittedName>
</protein>
<gene>
    <name evidence="1" type="ORF">ACFQGO_15625</name>
</gene>
<evidence type="ECO:0000313" key="2">
    <source>
        <dbReference type="Proteomes" id="UP001596112"/>
    </source>
</evidence>
<keyword evidence="2" id="KW-1185">Reference proteome</keyword>